<sequence>MEYDLFEGWNGLGRFIKDKVRRRIDQPIKEGTNIGSKSDGITWVDLKYEKLPTFCYFCGILGHDEGICETAKE</sequence>
<name>A0A444X1Y5_ARAHY</name>
<dbReference type="Pfam" id="PF14392">
    <property type="entry name" value="zf-CCHC_4"/>
    <property type="match status" value="1"/>
</dbReference>
<protein>
    <recommendedName>
        <fullName evidence="1">Zinc knuckle CX2CX4HX4C domain-containing protein</fullName>
    </recommendedName>
</protein>
<comment type="caution">
    <text evidence="2">The sequence shown here is derived from an EMBL/GenBank/DDBJ whole genome shotgun (WGS) entry which is preliminary data.</text>
</comment>
<dbReference type="EMBL" id="SDMP01000020">
    <property type="protein sequence ID" value="RYQ83744.1"/>
    <property type="molecule type" value="Genomic_DNA"/>
</dbReference>
<evidence type="ECO:0000313" key="2">
    <source>
        <dbReference type="EMBL" id="RYQ83744.1"/>
    </source>
</evidence>
<dbReference type="InterPro" id="IPR025836">
    <property type="entry name" value="Zn_knuckle_CX2CX4HX4C"/>
</dbReference>
<keyword evidence="3" id="KW-1185">Reference proteome</keyword>
<reference evidence="2 3" key="1">
    <citation type="submission" date="2019-01" db="EMBL/GenBank/DDBJ databases">
        <title>Sequencing of cultivated peanut Arachis hypogaea provides insights into genome evolution and oil improvement.</title>
        <authorList>
            <person name="Chen X."/>
        </authorList>
    </citation>
    <scope>NUCLEOTIDE SEQUENCE [LARGE SCALE GENOMIC DNA]</scope>
    <source>
        <strain evidence="3">cv. Fuhuasheng</strain>
        <tissue evidence="2">Leaves</tissue>
    </source>
</reference>
<proteinExistence type="predicted"/>
<accession>A0A444X1Y5</accession>
<gene>
    <name evidence="2" type="ORF">Ahy_B10g102558</name>
</gene>
<evidence type="ECO:0000313" key="3">
    <source>
        <dbReference type="Proteomes" id="UP000289738"/>
    </source>
</evidence>
<evidence type="ECO:0000259" key="1">
    <source>
        <dbReference type="Pfam" id="PF14392"/>
    </source>
</evidence>
<dbReference type="AlphaFoldDB" id="A0A444X1Y5"/>
<feature type="domain" description="Zinc knuckle CX2CX4HX4C" evidence="1">
    <location>
        <begin position="25"/>
        <end position="69"/>
    </location>
</feature>
<dbReference type="Proteomes" id="UP000289738">
    <property type="component" value="Chromosome B10"/>
</dbReference>
<organism evidence="2 3">
    <name type="scientific">Arachis hypogaea</name>
    <name type="common">Peanut</name>
    <dbReference type="NCBI Taxonomy" id="3818"/>
    <lineage>
        <taxon>Eukaryota</taxon>
        <taxon>Viridiplantae</taxon>
        <taxon>Streptophyta</taxon>
        <taxon>Embryophyta</taxon>
        <taxon>Tracheophyta</taxon>
        <taxon>Spermatophyta</taxon>
        <taxon>Magnoliopsida</taxon>
        <taxon>eudicotyledons</taxon>
        <taxon>Gunneridae</taxon>
        <taxon>Pentapetalae</taxon>
        <taxon>rosids</taxon>
        <taxon>fabids</taxon>
        <taxon>Fabales</taxon>
        <taxon>Fabaceae</taxon>
        <taxon>Papilionoideae</taxon>
        <taxon>50 kb inversion clade</taxon>
        <taxon>dalbergioids sensu lato</taxon>
        <taxon>Dalbergieae</taxon>
        <taxon>Pterocarpus clade</taxon>
        <taxon>Arachis</taxon>
    </lineage>
</organism>